<dbReference type="GO" id="GO:0009697">
    <property type="term" value="P:salicylic acid biosynthetic process"/>
    <property type="evidence" value="ECO:0007669"/>
    <property type="project" value="TreeGrafter"/>
</dbReference>
<name>A0AAE7E779_9BACT</name>
<keyword evidence="2" id="KW-0413">Isomerase</keyword>
<dbReference type="SUPFAM" id="SSF48600">
    <property type="entry name" value="Chorismate mutase II"/>
    <property type="match status" value="1"/>
</dbReference>
<dbReference type="PANTHER" id="PTHR38041:SF1">
    <property type="entry name" value="CHORISMATE MUTASE"/>
    <property type="match status" value="1"/>
</dbReference>
<keyword evidence="5" id="KW-1185">Reference proteome</keyword>
<evidence type="ECO:0000313" key="5">
    <source>
        <dbReference type="Proteomes" id="UP000503313"/>
    </source>
</evidence>
<dbReference type="Pfam" id="PF01817">
    <property type="entry name" value="CM_2"/>
    <property type="match status" value="1"/>
</dbReference>
<dbReference type="EC" id="5.4.99.5" evidence="1"/>
<evidence type="ECO:0000313" key="4">
    <source>
        <dbReference type="EMBL" id="QKF77766.1"/>
    </source>
</evidence>
<dbReference type="Gene3D" id="1.20.59.10">
    <property type="entry name" value="Chorismate mutase"/>
    <property type="match status" value="1"/>
</dbReference>
<dbReference type="SMART" id="SM00830">
    <property type="entry name" value="CM_2"/>
    <property type="match status" value="1"/>
</dbReference>
<dbReference type="InterPro" id="IPR002701">
    <property type="entry name" value="CM_II_prokaryot"/>
</dbReference>
<evidence type="ECO:0000256" key="2">
    <source>
        <dbReference type="ARBA" id="ARBA00023235"/>
    </source>
</evidence>
<dbReference type="InterPro" id="IPR036979">
    <property type="entry name" value="CM_dom_sf"/>
</dbReference>
<organism evidence="4 5">
    <name type="scientific">Arcobacter defluvii</name>
    <dbReference type="NCBI Taxonomy" id="873191"/>
    <lineage>
        <taxon>Bacteria</taxon>
        <taxon>Pseudomonadati</taxon>
        <taxon>Campylobacterota</taxon>
        <taxon>Epsilonproteobacteria</taxon>
        <taxon>Campylobacterales</taxon>
        <taxon>Arcobacteraceae</taxon>
        <taxon>Arcobacter</taxon>
    </lineage>
</organism>
<sequence>MIECNSIDEVRNNINNIDEQIVKLIALRGTFVKQAAKFKKDSDAVKASKRVEEVISKVKNIARLNGANEEVVENVYKAMIESFIKLEMKEFENLK</sequence>
<dbReference type="InterPro" id="IPR051331">
    <property type="entry name" value="Chorismate_mutase-related"/>
</dbReference>
<evidence type="ECO:0000259" key="3">
    <source>
        <dbReference type="PROSITE" id="PS51168"/>
    </source>
</evidence>
<reference evidence="4 5" key="1">
    <citation type="submission" date="2020-05" db="EMBL/GenBank/DDBJ databases">
        <title>Complete genome sequencing of Campylobacter and Arcobacter type strains.</title>
        <authorList>
            <person name="Miller W.G."/>
            <person name="Yee E."/>
        </authorList>
    </citation>
    <scope>NUCLEOTIDE SEQUENCE [LARGE SCALE GENOMIC DNA]</scope>
    <source>
        <strain evidence="4 5">LMG 25694</strain>
    </source>
</reference>
<evidence type="ECO:0000256" key="1">
    <source>
        <dbReference type="ARBA" id="ARBA00012404"/>
    </source>
</evidence>
<dbReference type="GO" id="GO:0004106">
    <property type="term" value="F:chorismate mutase activity"/>
    <property type="evidence" value="ECO:0007669"/>
    <property type="project" value="UniProtKB-EC"/>
</dbReference>
<feature type="domain" description="Chorismate mutase" evidence="3">
    <location>
        <begin position="1"/>
        <end position="91"/>
    </location>
</feature>
<protein>
    <recommendedName>
        <fullName evidence="1">chorismate mutase</fullName>
        <ecNumber evidence="1">5.4.99.5</ecNumber>
    </recommendedName>
</protein>
<dbReference type="GO" id="GO:0046417">
    <property type="term" value="P:chorismate metabolic process"/>
    <property type="evidence" value="ECO:0007669"/>
    <property type="project" value="InterPro"/>
</dbReference>
<dbReference type="AlphaFoldDB" id="A0AAE7E779"/>
<dbReference type="EMBL" id="CP053835">
    <property type="protein sequence ID" value="QKF77766.1"/>
    <property type="molecule type" value="Genomic_DNA"/>
</dbReference>
<dbReference type="PANTHER" id="PTHR38041">
    <property type="entry name" value="CHORISMATE MUTASE"/>
    <property type="match status" value="1"/>
</dbReference>
<dbReference type="PROSITE" id="PS51168">
    <property type="entry name" value="CHORISMATE_MUT_2"/>
    <property type="match status" value="1"/>
</dbReference>
<dbReference type="InterPro" id="IPR036263">
    <property type="entry name" value="Chorismate_II_sf"/>
</dbReference>
<dbReference type="KEGG" id="adz:ADFLV_1748"/>
<dbReference type="Proteomes" id="UP000503313">
    <property type="component" value="Chromosome"/>
</dbReference>
<proteinExistence type="predicted"/>
<accession>A0AAE7E779</accession>
<gene>
    <name evidence="4" type="ORF">ADFLV_1748</name>
</gene>
<dbReference type="RefSeq" id="WP_129010595.1">
    <property type="nucleotide sequence ID" value="NZ_CP053835.1"/>
</dbReference>